<dbReference type="EMBL" id="PPRF01000036">
    <property type="protein sequence ID" value="PNZ27543.1"/>
    <property type="molecule type" value="Genomic_DNA"/>
</dbReference>
<evidence type="ECO:0000313" key="1">
    <source>
        <dbReference type="EMBL" id="PNZ27543.1"/>
    </source>
</evidence>
<dbReference type="Proteomes" id="UP000242752">
    <property type="component" value="Unassembled WGS sequence"/>
</dbReference>
<comment type="caution">
    <text evidence="1">The sequence shown here is derived from an EMBL/GenBank/DDBJ whole genome shotgun (WGS) entry which is preliminary data.</text>
</comment>
<reference evidence="1 2" key="1">
    <citation type="submission" date="2017-08" db="EMBL/GenBank/DDBJ databases">
        <title>Draft genome sequences of 64 type strains of genus Staph aureus.</title>
        <authorList>
            <person name="Cole K."/>
            <person name="Golubchik T."/>
            <person name="Russell J."/>
            <person name="Foster D."/>
            <person name="Llewelyn M."/>
            <person name="Wilson D."/>
            <person name="Crook D."/>
            <person name="Paul J."/>
        </authorList>
    </citation>
    <scope>NUCLEOTIDE SEQUENCE [LARGE SCALE GENOMIC DNA]</scope>
    <source>
        <strain evidence="1 2">DSM 21968</strain>
    </source>
</reference>
<protein>
    <submittedName>
        <fullName evidence="1">AbrB/MazE/SpoVT family DNA-binding domain-containing protein</fullName>
    </submittedName>
</protein>
<evidence type="ECO:0000313" key="2">
    <source>
        <dbReference type="Proteomes" id="UP000242752"/>
    </source>
</evidence>
<gene>
    <name evidence="1" type="ORF">CD122_06100</name>
</gene>
<dbReference type="GO" id="GO:0003677">
    <property type="term" value="F:DNA binding"/>
    <property type="evidence" value="ECO:0007669"/>
    <property type="project" value="UniProtKB-KW"/>
</dbReference>
<keyword evidence="2" id="KW-1185">Reference proteome</keyword>
<name>A0A2K3YPL6_9STAP</name>
<sequence length="76" mass="8853">MNRKVNKLENHSAIQLPKHSIKDQQLNHNDTLDYKMVDEKIKVVSELTIETLFENYVGEPVNTSPLIFESIGNEKW</sequence>
<dbReference type="RefSeq" id="WP_103358108.1">
    <property type="nucleotide sequence ID" value="NZ_CP113107.1"/>
</dbReference>
<dbReference type="OrthoDB" id="9795766at2"/>
<proteinExistence type="predicted"/>
<dbReference type="Gene3D" id="2.10.260.10">
    <property type="match status" value="1"/>
</dbReference>
<accession>A0A2K3YPL6</accession>
<organism evidence="1 2">
    <name type="scientific">Staphylococcus rostri</name>
    <dbReference type="NCBI Taxonomy" id="522262"/>
    <lineage>
        <taxon>Bacteria</taxon>
        <taxon>Bacillati</taxon>
        <taxon>Bacillota</taxon>
        <taxon>Bacilli</taxon>
        <taxon>Bacillales</taxon>
        <taxon>Staphylococcaceae</taxon>
        <taxon>Staphylococcus</taxon>
    </lineage>
</organism>
<dbReference type="AlphaFoldDB" id="A0A2K3YPL6"/>
<keyword evidence="1" id="KW-0238">DNA-binding</keyword>